<dbReference type="Proteomes" id="UP000510621">
    <property type="component" value="Chromosome"/>
</dbReference>
<evidence type="ECO:0000313" key="2">
    <source>
        <dbReference type="Proteomes" id="UP000510621"/>
    </source>
</evidence>
<evidence type="ECO:0008006" key="3">
    <source>
        <dbReference type="Google" id="ProtNLM"/>
    </source>
</evidence>
<reference evidence="1" key="1">
    <citation type="submission" date="2020-06" db="EMBL/GenBank/DDBJ databases">
        <title>Analysis procedures for assessing recovery of high quality, complete, closed genomes from Nanopore long read metagenome sequencing.</title>
        <authorList>
            <person name="Bessarab I."/>
            <person name="Arumugam K."/>
            <person name="Haryono M."/>
            <person name="Liu X."/>
            <person name="Roy S."/>
            <person name="Zuniga-Montanez R.E."/>
            <person name="Qiu G."/>
            <person name="Drautz-Moses D.I."/>
            <person name="Law Y.Y."/>
            <person name="Wuertz S."/>
            <person name="Lauro F.M."/>
            <person name="Huson D.H."/>
            <person name="Williams R.B."/>
        </authorList>
    </citation>
    <scope>NUCLEOTIDE SEQUENCE [LARGE SCALE GENOMIC DNA]</scope>
    <source>
        <strain evidence="1">SSD2</strain>
    </source>
</reference>
<dbReference type="KEGG" id="this:HZT40_18335"/>
<dbReference type="EMBL" id="CP059265">
    <property type="protein sequence ID" value="QLQ33225.1"/>
    <property type="molecule type" value="Genomic_DNA"/>
</dbReference>
<evidence type="ECO:0000313" key="1">
    <source>
        <dbReference type="EMBL" id="QLQ33225.1"/>
    </source>
</evidence>
<dbReference type="SUPFAM" id="SSF50969">
    <property type="entry name" value="YVTN repeat-like/Quinoprotein amine dehydrogenase"/>
    <property type="match status" value="1"/>
</dbReference>
<dbReference type="InterPro" id="IPR011044">
    <property type="entry name" value="Quino_amine_DH_bsu"/>
</dbReference>
<gene>
    <name evidence="1" type="ORF">HZT40_18335</name>
</gene>
<protein>
    <recommendedName>
        <fullName evidence="3">VCBS repeat-containing protein</fullName>
    </recommendedName>
</protein>
<name>A0A7L6AW03_9GAMM</name>
<dbReference type="AlphaFoldDB" id="A0A7L6AW03"/>
<organism evidence="1 2">
    <name type="scientific">Candidatus Thiothrix singaporensis</name>
    <dbReference type="NCBI Taxonomy" id="2799669"/>
    <lineage>
        <taxon>Bacteria</taxon>
        <taxon>Pseudomonadati</taxon>
        <taxon>Pseudomonadota</taxon>
        <taxon>Gammaproteobacteria</taxon>
        <taxon>Thiotrichales</taxon>
        <taxon>Thiotrichaceae</taxon>
        <taxon>Thiothrix</taxon>
    </lineage>
</organism>
<sequence length="125" mass="13148">MISPFSNKSISAGSLVAGGDGNIEVIDHTTGSKVRLIQTSLSDIEDVTVGDIDNDGKAEIAVLSKNVIAIYDANTYAFEQSLNYGGQAFALGHFTTKTKTQIAINTGYVFELNGEALSTAGTTRL</sequence>
<proteinExistence type="predicted"/>
<accession>A0A7L6AW03</accession>
<keyword evidence="2" id="KW-1185">Reference proteome</keyword>